<comment type="caution">
    <text evidence="2">The sequence shown here is derived from an EMBL/GenBank/DDBJ whole genome shotgun (WGS) entry which is preliminary data.</text>
</comment>
<accession>A0AAE3AS19</accession>
<dbReference type="SUPFAM" id="SSF53448">
    <property type="entry name" value="Nucleotide-diphospho-sugar transferases"/>
    <property type="match status" value="1"/>
</dbReference>
<gene>
    <name evidence="2" type="ORF">LKD32_06855</name>
</gene>
<sequence length="326" mass="38992">MNSNKREIMVSICCITYNQEAYIRDALDGFIKQKTNFQWELLIHDDASTDRTAEIIREYAKRYPDRIFPILQTENQYSQGLTNISGTFNFPRARGKYIAMCEGDDYWTDETKLQRQVDFMEVHPGCSLCLHSARIEVQGKAITEHMMRPYRRSRKLRPEEIIDKTSGYPTASLMFRKSMVEHLPDFYVNAPIADIPLQLMSANRGWAYYMDRCMCVYRLGGSASWTTLMKQGNYEEKQRNYARAMEEMYRGFDRESGERFHQTVERASARIRFLTWVNTRKYEKVFDRKYRRFYRELNLRTRFFIRLETMAPGFYAMLQKRFHRAE</sequence>
<proteinExistence type="predicted"/>
<dbReference type="InterPro" id="IPR001173">
    <property type="entry name" value="Glyco_trans_2-like"/>
</dbReference>
<dbReference type="PANTHER" id="PTHR22916">
    <property type="entry name" value="GLYCOSYLTRANSFERASE"/>
    <property type="match status" value="1"/>
</dbReference>
<dbReference type="AlphaFoldDB" id="A0AAE3AS19"/>
<keyword evidence="2" id="KW-0808">Transferase</keyword>
<reference evidence="2" key="1">
    <citation type="submission" date="2021-10" db="EMBL/GenBank/DDBJ databases">
        <title>Anaerobic single-cell dispensing facilitates the cultivation of human gut bacteria.</title>
        <authorList>
            <person name="Afrizal A."/>
        </authorList>
    </citation>
    <scope>NUCLEOTIDE SEQUENCE</scope>
    <source>
        <strain evidence="2">CLA-AA-H274</strain>
    </source>
</reference>
<evidence type="ECO:0000259" key="1">
    <source>
        <dbReference type="Pfam" id="PF00535"/>
    </source>
</evidence>
<evidence type="ECO:0000313" key="3">
    <source>
        <dbReference type="Proteomes" id="UP001198962"/>
    </source>
</evidence>
<feature type="domain" description="Glycosyltransferase 2-like" evidence="1">
    <location>
        <begin position="11"/>
        <end position="182"/>
    </location>
</feature>
<dbReference type="Pfam" id="PF00535">
    <property type="entry name" value="Glycos_transf_2"/>
    <property type="match status" value="1"/>
</dbReference>
<keyword evidence="3" id="KW-1185">Reference proteome</keyword>
<name>A0AAE3AS19_9FIRM</name>
<dbReference type="InterPro" id="IPR029044">
    <property type="entry name" value="Nucleotide-diphossugar_trans"/>
</dbReference>
<dbReference type="PANTHER" id="PTHR22916:SF3">
    <property type="entry name" value="UDP-GLCNAC:BETAGAL BETA-1,3-N-ACETYLGLUCOSAMINYLTRANSFERASE-LIKE PROTEIN 1"/>
    <property type="match status" value="1"/>
</dbReference>
<dbReference type="GO" id="GO:0016758">
    <property type="term" value="F:hexosyltransferase activity"/>
    <property type="evidence" value="ECO:0007669"/>
    <property type="project" value="UniProtKB-ARBA"/>
</dbReference>
<keyword evidence="2" id="KW-0328">Glycosyltransferase</keyword>
<dbReference type="RefSeq" id="WP_308451212.1">
    <property type="nucleotide sequence ID" value="NZ_JAJEPU010000016.1"/>
</dbReference>
<dbReference type="Gene3D" id="3.90.550.10">
    <property type="entry name" value="Spore Coat Polysaccharide Biosynthesis Protein SpsA, Chain A"/>
    <property type="match status" value="1"/>
</dbReference>
<evidence type="ECO:0000313" key="2">
    <source>
        <dbReference type="EMBL" id="MCC2164600.1"/>
    </source>
</evidence>
<dbReference type="EMBL" id="JAJEPU010000016">
    <property type="protein sequence ID" value="MCC2164600.1"/>
    <property type="molecule type" value="Genomic_DNA"/>
</dbReference>
<dbReference type="Proteomes" id="UP001198962">
    <property type="component" value="Unassembled WGS sequence"/>
</dbReference>
<protein>
    <submittedName>
        <fullName evidence="2">Glycosyltransferase</fullName>
        <ecNumber evidence="2">2.4.-.-</ecNumber>
    </submittedName>
</protein>
<dbReference type="EC" id="2.4.-.-" evidence="2"/>
<organism evidence="2 3">
    <name type="scientific">Brotaphodocola catenula</name>
    <dbReference type="NCBI Taxonomy" id="2885361"/>
    <lineage>
        <taxon>Bacteria</taxon>
        <taxon>Bacillati</taxon>
        <taxon>Bacillota</taxon>
        <taxon>Clostridia</taxon>
        <taxon>Lachnospirales</taxon>
        <taxon>Lachnospiraceae</taxon>
        <taxon>Brotaphodocola</taxon>
    </lineage>
</organism>